<evidence type="ECO:0000313" key="2">
    <source>
        <dbReference type="EMBL" id="QGZ95540.1"/>
    </source>
</evidence>
<dbReference type="AlphaFoldDB" id="A0A6I6MK01"/>
<organism evidence="2 3">
    <name type="scientific">Terricaulis silvestris</name>
    <dbReference type="NCBI Taxonomy" id="2686094"/>
    <lineage>
        <taxon>Bacteria</taxon>
        <taxon>Pseudomonadati</taxon>
        <taxon>Pseudomonadota</taxon>
        <taxon>Alphaproteobacteria</taxon>
        <taxon>Caulobacterales</taxon>
        <taxon>Caulobacteraceae</taxon>
        <taxon>Terricaulis</taxon>
    </lineage>
</organism>
<accession>A0A6I6MK01</accession>
<dbReference type="RefSeq" id="WP_158766390.1">
    <property type="nucleotide sequence ID" value="NZ_CP047045.1"/>
</dbReference>
<evidence type="ECO:0008006" key="4">
    <source>
        <dbReference type="Google" id="ProtNLM"/>
    </source>
</evidence>
<keyword evidence="1" id="KW-0472">Membrane</keyword>
<protein>
    <recommendedName>
        <fullName evidence="4">Holin</fullName>
    </recommendedName>
</protein>
<evidence type="ECO:0000256" key="1">
    <source>
        <dbReference type="SAM" id="Phobius"/>
    </source>
</evidence>
<keyword evidence="3" id="KW-1185">Reference proteome</keyword>
<keyword evidence="1" id="KW-0812">Transmembrane</keyword>
<proteinExistence type="predicted"/>
<gene>
    <name evidence="2" type="ORF">DSM104635_02390</name>
</gene>
<evidence type="ECO:0000313" key="3">
    <source>
        <dbReference type="Proteomes" id="UP000431269"/>
    </source>
</evidence>
<name>A0A6I6MK01_9CAUL</name>
<reference evidence="3" key="1">
    <citation type="submission" date="2019-12" db="EMBL/GenBank/DDBJ databases">
        <title>Complete genome of Terracaulis silvestris 0127_4.</title>
        <authorList>
            <person name="Vieira S."/>
            <person name="Riedel T."/>
            <person name="Sproer C."/>
            <person name="Pascual J."/>
            <person name="Boedeker C."/>
            <person name="Overmann J."/>
        </authorList>
    </citation>
    <scope>NUCLEOTIDE SEQUENCE [LARGE SCALE GENOMIC DNA]</scope>
    <source>
        <strain evidence="3">0127_4</strain>
    </source>
</reference>
<dbReference type="KEGG" id="tsv:DSM104635_02390"/>
<feature type="transmembrane region" description="Helical" evidence="1">
    <location>
        <begin position="43"/>
        <end position="62"/>
    </location>
</feature>
<dbReference type="EMBL" id="CP047045">
    <property type="protein sequence ID" value="QGZ95540.1"/>
    <property type="molecule type" value="Genomic_DNA"/>
</dbReference>
<keyword evidence="1" id="KW-1133">Transmembrane helix</keyword>
<sequence length="71" mass="7007">MTTSSTERSAIHSLTLRSAAAIAIAAAANQLGVTLPEGAAQELAAAAVDLIITLGLVGVAVGRTRARGPLV</sequence>
<dbReference type="Proteomes" id="UP000431269">
    <property type="component" value="Chromosome"/>
</dbReference>